<gene>
    <name evidence="4" type="ORF">DILT_LOCUS18395</name>
</gene>
<dbReference type="GO" id="GO:0046961">
    <property type="term" value="F:proton-transporting ATPase activity, rotational mechanism"/>
    <property type="evidence" value="ECO:0007669"/>
    <property type="project" value="InterPro"/>
</dbReference>
<dbReference type="EMBL" id="UYRU01100020">
    <property type="protein sequence ID" value="VDN40959.1"/>
    <property type="molecule type" value="Genomic_DNA"/>
</dbReference>
<dbReference type="Pfam" id="PF01813">
    <property type="entry name" value="ATP-synt_D"/>
    <property type="match status" value="1"/>
</dbReference>
<evidence type="ECO:0000256" key="2">
    <source>
        <dbReference type="ARBA" id="ARBA00022448"/>
    </source>
</evidence>
<evidence type="ECO:0000313" key="4">
    <source>
        <dbReference type="EMBL" id="VDN40959.1"/>
    </source>
</evidence>
<keyword evidence="5" id="KW-1185">Reference proteome</keyword>
<dbReference type="Proteomes" id="UP000281553">
    <property type="component" value="Unassembled WGS sequence"/>
</dbReference>
<dbReference type="AlphaFoldDB" id="A0A3P7RJQ3"/>
<evidence type="ECO:0000256" key="3">
    <source>
        <dbReference type="ARBA" id="ARBA00023065"/>
    </source>
</evidence>
<accession>A0A3P7RJQ3</accession>
<dbReference type="Gene3D" id="1.10.287.3240">
    <property type="match status" value="1"/>
</dbReference>
<feature type="non-terminal residue" evidence="4">
    <location>
        <position position="69"/>
    </location>
</feature>
<keyword evidence="3" id="KW-0406">Ion transport</keyword>
<sequence>MSLLLHYCSTLTAYELTGLSGGGQQIDKLKKAYARAVELLVNLASLQTSFVTLDGVIKVTNRRVNAIEH</sequence>
<reference evidence="4 5" key="1">
    <citation type="submission" date="2018-11" db="EMBL/GenBank/DDBJ databases">
        <authorList>
            <consortium name="Pathogen Informatics"/>
        </authorList>
    </citation>
    <scope>NUCLEOTIDE SEQUENCE [LARGE SCALE GENOMIC DNA]</scope>
</reference>
<proteinExistence type="inferred from homology"/>
<dbReference type="OrthoDB" id="7676488at2759"/>
<dbReference type="PANTHER" id="PTHR11671">
    <property type="entry name" value="V-TYPE ATP SYNTHASE SUBUNIT D"/>
    <property type="match status" value="1"/>
</dbReference>
<keyword evidence="2" id="KW-0813">Transport</keyword>
<evidence type="ECO:0000313" key="5">
    <source>
        <dbReference type="Proteomes" id="UP000281553"/>
    </source>
</evidence>
<comment type="similarity">
    <text evidence="1">Belongs to the V-ATPase D subunit family.</text>
</comment>
<name>A0A3P7RJQ3_DIBLA</name>
<organism evidence="4 5">
    <name type="scientific">Dibothriocephalus latus</name>
    <name type="common">Fish tapeworm</name>
    <name type="synonym">Diphyllobothrium latum</name>
    <dbReference type="NCBI Taxonomy" id="60516"/>
    <lineage>
        <taxon>Eukaryota</taxon>
        <taxon>Metazoa</taxon>
        <taxon>Spiralia</taxon>
        <taxon>Lophotrochozoa</taxon>
        <taxon>Platyhelminthes</taxon>
        <taxon>Cestoda</taxon>
        <taxon>Eucestoda</taxon>
        <taxon>Diphyllobothriidea</taxon>
        <taxon>Diphyllobothriidae</taxon>
        <taxon>Dibothriocephalus</taxon>
    </lineage>
</organism>
<evidence type="ECO:0000256" key="1">
    <source>
        <dbReference type="ARBA" id="ARBA00005850"/>
    </source>
</evidence>
<protein>
    <submittedName>
        <fullName evidence="4">Uncharacterized protein</fullName>
    </submittedName>
</protein>
<dbReference type="InterPro" id="IPR002699">
    <property type="entry name" value="V_ATPase_D"/>
</dbReference>